<dbReference type="EMBL" id="KV427617">
    <property type="protein sequence ID" value="KZT07905.1"/>
    <property type="molecule type" value="Genomic_DNA"/>
</dbReference>
<evidence type="ECO:0000313" key="3">
    <source>
        <dbReference type="EMBL" id="KZT07905.1"/>
    </source>
</evidence>
<protein>
    <submittedName>
        <fullName evidence="3">Uncharacterized protein</fullName>
    </submittedName>
</protein>
<feature type="region of interest" description="Disordered" evidence="2">
    <location>
        <begin position="29"/>
        <end position="91"/>
    </location>
</feature>
<dbReference type="OrthoDB" id="3255924at2759"/>
<proteinExistence type="predicted"/>
<dbReference type="AlphaFoldDB" id="A0A165EWC0"/>
<organism evidence="3 4">
    <name type="scientific">Laetiporus sulphureus 93-53</name>
    <dbReference type="NCBI Taxonomy" id="1314785"/>
    <lineage>
        <taxon>Eukaryota</taxon>
        <taxon>Fungi</taxon>
        <taxon>Dikarya</taxon>
        <taxon>Basidiomycota</taxon>
        <taxon>Agaricomycotina</taxon>
        <taxon>Agaricomycetes</taxon>
        <taxon>Polyporales</taxon>
        <taxon>Laetiporus</taxon>
    </lineage>
</organism>
<feature type="compositionally biased region" description="Polar residues" evidence="2">
    <location>
        <begin position="33"/>
        <end position="46"/>
    </location>
</feature>
<feature type="compositionally biased region" description="Low complexity" evidence="2">
    <location>
        <begin position="264"/>
        <end position="293"/>
    </location>
</feature>
<keyword evidence="4" id="KW-1185">Reference proteome</keyword>
<feature type="region of interest" description="Disordered" evidence="2">
    <location>
        <begin position="109"/>
        <end position="147"/>
    </location>
</feature>
<dbReference type="Proteomes" id="UP000076871">
    <property type="component" value="Unassembled WGS sequence"/>
</dbReference>
<evidence type="ECO:0000256" key="2">
    <source>
        <dbReference type="SAM" id="MobiDB-lite"/>
    </source>
</evidence>
<feature type="compositionally biased region" description="Low complexity" evidence="2">
    <location>
        <begin position="223"/>
        <end position="245"/>
    </location>
</feature>
<accession>A0A165EWC0</accession>
<evidence type="ECO:0000256" key="1">
    <source>
        <dbReference type="SAM" id="Coils"/>
    </source>
</evidence>
<keyword evidence="1" id="KW-0175">Coiled coil</keyword>
<name>A0A165EWC0_9APHY</name>
<dbReference type="RefSeq" id="XP_040765645.1">
    <property type="nucleotide sequence ID" value="XM_040914857.1"/>
</dbReference>
<feature type="compositionally biased region" description="Low complexity" evidence="2">
    <location>
        <begin position="130"/>
        <end position="139"/>
    </location>
</feature>
<feature type="compositionally biased region" description="Low complexity" evidence="2">
    <location>
        <begin position="328"/>
        <end position="351"/>
    </location>
</feature>
<gene>
    <name evidence="3" type="ORF">LAESUDRAFT_87887</name>
</gene>
<sequence>MSSLQFSWSDSLHAALSSCFICFHSSDSESGHDSAQNAHSTRNSALIHTMPPPRARPDELEGLLADSDSADAETLSLHSNPGERRRRKRRRARKGIRLFGFDLFGRPPIQLPETDDEEDNLLRSRRRSRTVSSSTLDSDASPLDPSVLDEASVARLAAATAAAEEEQRRAREERRKLKKERKELKRLAQAMALDMHGAGEESFQGFQGSGPGRVPYEASDPTSGSGSASLAGSHFIEEFGPFAQAEPEEPEDDADFGAEDYTRAAPNAATAGGSASDSRSRTSASNSNSNTGSSRHHHYHFSQGSAPILPALSSEPSDRKKKRKSTRSKSLSSKLSEAHSHSSASATQSPSIPSPPPEQPTFDLPAIAASHETDGQFEGFPGGTLDLAREQANAQEGAKAASGPFPSVGLRGIQRTKSDMGVFLARRGEE</sequence>
<feature type="region of interest" description="Disordered" evidence="2">
    <location>
        <begin position="200"/>
        <end position="411"/>
    </location>
</feature>
<dbReference type="InParanoid" id="A0A165EWC0"/>
<feature type="compositionally biased region" description="Acidic residues" evidence="2">
    <location>
        <begin position="246"/>
        <end position="258"/>
    </location>
</feature>
<reference evidence="3 4" key="1">
    <citation type="journal article" date="2016" name="Mol. Biol. Evol.">
        <title>Comparative Genomics of Early-Diverging Mushroom-Forming Fungi Provides Insights into the Origins of Lignocellulose Decay Capabilities.</title>
        <authorList>
            <person name="Nagy L.G."/>
            <person name="Riley R."/>
            <person name="Tritt A."/>
            <person name="Adam C."/>
            <person name="Daum C."/>
            <person name="Floudas D."/>
            <person name="Sun H."/>
            <person name="Yadav J.S."/>
            <person name="Pangilinan J."/>
            <person name="Larsson K.H."/>
            <person name="Matsuura K."/>
            <person name="Barry K."/>
            <person name="Labutti K."/>
            <person name="Kuo R."/>
            <person name="Ohm R.A."/>
            <person name="Bhattacharya S.S."/>
            <person name="Shirouzu T."/>
            <person name="Yoshinaga Y."/>
            <person name="Martin F.M."/>
            <person name="Grigoriev I.V."/>
            <person name="Hibbett D.S."/>
        </authorList>
    </citation>
    <scope>NUCLEOTIDE SEQUENCE [LARGE SCALE GENOMIC DNA]</scope>
    <source>
        <strain evidence="3 4">93-53</strain>
    </source>
</reference>
<evidence type="ECO:0000313" key="4">
    <source>
        <dbReference type="Proteomes" id="UP000076871"/>
    </source>
</evidence>
<dbReference type="GeneID" id="63831884"/>
<feature type="coiled-coil region" evidence="1">
    <location>
        <begin position="153"/>
        <end position="194"/>
    </location>
</feature>